<keyword evidence="3 9" id="KW-0812">Transmembrane</keyword>
<organism evidence="12 13">
    <name type="scientific">Paenibacillus physcomitrellae</name>
    <dbReference type="NCBI Taxonomy" id="1619311"/>
    <lineage>
        <taxon>Bacteria</taxon>
        <taxon>Bacillati</taxon>
        <taxon>Bacillota</taxon>
        <taxon>Bacilli</taxon>
        <taxon>Bacillales</taxon>
        <taxon>Paenibacillaceae</taxon>
        <taxon>Paenibacillus</taxon>
    </lineage>
</organism>
<evidence type="ECO:0000256" key="6">
    <source>
        <dbReference type="ARBA" id="ARBA00022989"/>
    </source>
</evidence>
<dbReference type="RefSeq" id="WP_094095083.1">
    <property type="nucleotide sequence ID" value="NZ_BMHF01000004.1"/>
</dbReference>
<keyword evidence="7" id="KW-0186">Copper</keyword>
<feature type="domain" description="CopC" evidence="10">
    <location>
        <begin position="30"/>
        <end position="126"/>
    </location>
</feature>
<dbReference type="Pfam" id="PF05425">
    <property type="entry name" value="CopD"/>
    <property type="match status" value="1"/>
</dbReference>
<keyword evidence="4" id="KW-0479">Metal-binding</keyword>
<dbReference type="Proteomes" id="UP000609323">
    <property type="component" value="Unassembled WGS sequence"/>
</dbReference>
<evidence type="ECO:0000259" key="11">
    <source>
        <dbReference type="Pfam" id="PF05425"/>
    </source>
</evidence>
<dbReference type="PANTHER" id="PTHR34820">
    <property type="entry name" value="INNER MEMBRANE PROTEIN YEBZ"/>
    <property type="match status" value="1"/>
</dbReference>
<dbReference type="Gene3D" id="2.60.40.1220">
    <property type="match status" value="1"/>
</dbReference>
<comment type="caution">
    <text evidence="12">The sequence shown here is derived from an EMBL/GenBank/DDBJ whole genome shotgun (WGS) entry which is preliminary data.</text>
</comment>
<dbReference type="InterPro" id="IPR007348">
    <property type="entry name" value="CopC_dom"/>
</dbReference>
<feature type="transmembrane region" description="Helical" evidence="9">
    <location>
        <begin position="193"/>
        <end position="214"/>
    </location>
</feature>
<proteinExistence type="predicted"/>
<comment type="subcellular location">
    <subcellularLocation>
        <location evidence="1">Cell membrane</location>
        <topology evidence="1">Multi-pass membrane protein</topology>
    </subcellularLocation>
</comment>
<keyword evidence="5" id="KW-0732">Signal</keyword>
<feature type="transmembrane region" description="Helical" evidence="9">
    <location>
        <begin position="274"/>
        <end position="296"/>
    </location>
</feature>
<dbReference type="EMBL" id="BMHF01000004">
    <property type="protein sequence ID" value="GGA31123.1"/>
    <property type="molecule type" value="Genomic_DNA"/>
</dbReference>
<dbReference type="Pfam" id="PF04234">
    <property type="entry name" value="CopC"/>
    <property type="match status" value="1"/>
</dbReference>
<evidence type="ECO:0000256" key="2">
    <source>
        <dbReference type="ARBA" id="ARBA00022475"/>
    </source>
</evidence>
<evidence type="ECO:0000256" key="5">
    <source>
        <dbReference type="ARBA" id="ARBA00022729"/>
    </source>
</evidence>
<feature type="transmembrane region" description="Helical" evidence="9">
    <location>
        <begin position="242"/>
        <end position="262"/>
    </location>
</feature>
<dbReference type="SUPFAM" id="SSF81296">
    <property type="entry name" value="E set domains"/>
    <property type="match status" value="1"/>
</dbReference>
<evidence type="ECO:0000256" key="7">
    <source>
        <dbReference type="ARBA" id="ARBA00023008"/>
    </source>
</evidence>
<feature type="transmembrane region" description="Helical" evidence="9">
    <location>
        <begin position="382"/>
        <end position="405"/>
    </location>
</feature>
<name>A0ABQ1FUY5_9BACL</name>
<keyword evidence="2" id="KW-1003">Cell membrane</keyword>
<dbReference type="InterPro" id="IPR008457">
    <property type="entry name" value="Cu-R_CopD_dom"/>
</dbReference>
<evidence type="ECO:0000313" key="13">
    <source>
        <dbReference type="Proteomes" id="UP000609323"/>
    </source>
</evidence>
<evidence type="ECO:0000256" key="3">
    <source>
        <dbReference type="ARBA" id="ARBA00022692"/>
    </source>
</evidence>
<accession>A0ABQ1FUY5</accession>
<evidence type="ECO:0000259" key="10">
    <source>
        <dbReference type="Pfam" id="PF04234"/>
    </source>
</evidence>
<feature type="transmembrane region" description="Helical" evidence="9">
    <location>
        <begin position="308"/>
        <end position="328"/>
    </location>
</feature>
<dbReference type="InterPro" id="IPR014755">
    <property type="entry name" value="Cu-Rt/internalin_Ig-like"/>
</dbReference>
<evidence type="ECO:0000313" key="12">
    <source>
        <dbReference type="EMBL" id="GGA31123.1"/>
    </source>
</evidence>
<keyword evidence="13" id="KW-1185">Reference proteome</keyword>
<feature type="domain" description="Copper resistance protein D" evidence="11">
    <location>
        <begin position="343"/>
        <end position="434"/>
    </location>
</feature>
<evidence type="ECO:0000256" key="8">
    <source>
        <dbReference type="ARBA" id="ARBA00023136"/>
    </source>
</evidence>
<feature type="transmembrane region" description="Helical" evidence="9">
    <location>
        <begin position="348"/>
        <end position="370"/>
    </location>
</feature>
<feature type="transmembrane region" description="Helical" evidence="9">
    <location>
        <begin position="417"/>
        <end position="437"/>
    </location>
</feature>
<evidence type="ECO:0000256" key="1">
    <source>
        <dbReference type="ARBA" id="ARBA00004651"/>
    </source>
</evidence>
<reference evidence="13" key="1">
    <citation type="journal article" date="2019" name="Int. J. Syst. Evol. Microbiol.">
        <title>The Global Catalogue of Microorganisms (GCM) 10K type strain sequencing project: providing services to taxonomists for standard genome sequencing and annotation.</title>
        <authorList>
            <consortium name="The Broad Institute Genomics Platform"/>
            <consortium name="The Broad Institute Genome Sequencing Center for Infectious Disease"/>
            <person name="Wu L."/>
            <person name="Ma J."/>
        </authorList>
    </citation>
    <scope>NUCLEOTIDE SEQUENCE [LARGE SCALE GENOMIC DNA]</scope>
    <source>
        <strain evidence="13">CGMCC 1.15044</strain>
    </source>
</reference>
<dbReference type="InterPro" id="IPR032694">
    <property type="entry name" value="CopC/D"/>
</dbReference>
<keyword evidence="8 9" id="KW-0472">Membrane</keyword>
<feature type="transmembrane region" description="Helical" evidence="9">
    <location>
        <begin position="157"/>
        <end position="181"/>
    </location>
</feature>
<dbReference type="InterPro" id="IPR014756">
    <property type="entry name" value="Ig_E-set"/>
</dbReference>
<sequence length="551" mass="59054">MPKKYISGAFAAFLLFFLFQLLVPAASFAHAYIIKSEPASGQALQTAPTGVHLLFNEAIDPSFFALSVLNDKGQKVSSGEPAIDADNPAGLSVKLEKDLPEGVYVARWRVISSDGHPISGTVPFAVGASAGDAAAALAAGDLTAGGAPGADQVIIRWLLYGGLMLLAGSLAFPLWLFPRAFRAEAFEMRSFRLLLLTGSILTALGILLSLPLQIRLETGANWITLWQGEWFRETLKDGLFGTIWWVETLLLLPLAFLVYALWSQDYVKRRRMYGFLALLNAAAIAAMKAMIGHPATAPSRLAASAADFLHLSAAAVWVGGLLVMAFVLPKAAARDESGTLAPETVRRFTDTGSISAVVLLFSGLYGSIIYLPDLNALFDTAYGWILIAKAAIMLVMLSFALVNFLKGRAKRRLGRAVKLEWAAGIAALILAAVLTNLSPGAPKGGPYEHSETAKSGYTTLIDVTPAVVGDNHFKATVTDVNGQPAEVQQITIKLICMEMSNMEEEVTLTDASQLEGDASLLMPGRWRAEYHVLLKSLDTYDGSFTFEAGAP</sequence>
<dbReference type="PANTHER" id="PTHR34820:SF4">
    <property type="entry name" value="INNER MEMBRANE PROTEIN YEBZ"/>
    <property type="match status" value="1"/>
</dbReference>
<protein>
    <submittedName>
        <fullName evidence="12">Copper transport protein YcnJ</fullName>
    </submittedName>
</protein>
<evidence type="ECO:0000256" key="4">
    <source>
        <dbReference type="ARBA" id="ARBA00022723"/>
    </source>
</evidence>
<keyword evidence="6 9" id="KW-1133">Transmembrane helix</keyword>
<evidence type="ECO:0000256" key="9">
    <source>
        <dbReference type="SAM" id="Phobius"/>
    </source>
</evidence>
<gene>
    <name evidence="12" type="primary">ycnJ</name>
    <name evidence="12" type="ORF">GCM10010917_15240</name>
</gene>